<evidence type="ECO:0000313" key="3">
    <source>
        <dbReference type="Proteomes" id="UP001218188"/>
    </source>
</evidence>
<keyword evidence="3" id="KW-1185">Reference proteome</keyword>
<gene>
    <name evidence="2" type="ORF">C8F04DRAFT_1191254</name>
</gene>
<proteinExistence type="predicted"/>
<dbReference type="Proteomes" id="UP001218188">
    <property type="component" value="Unassembled WGS sequence"/>
</dbReference>
<organism evidence="2 3">
    <name type="scientific">Mycena alexandri</name>
    <dbReference type="NCBI Taxonomy" id="1745969"/>
    <lineage>
        <taxon>Eukaryota</taxon>
        <taxon>Fungi</taxon>
        <taxon>Dikarya</taxon>
        <taxon>Basidiomycota</taxon>
        <taxon>Agaricomycotina</taxon>
        <taxon>Agaricomycetes</taxon>
        <taxon>Agaricomycetidae</taxon>
        <taxon>Agaricales</taxon>
        <taxon>Marasmiineae</taxon>
        <taxon>Mycenaceae</taxon>
        <taxon>Mycena</taxon>
    </lineage>
</organism>
<dbReference type="EMBL" id="JARJCM010000150">
    <property type="protein sequence ID" value="KAJ7025675.1"/>
    <property type="molecule type" value="Genomic_DNA"/>
</dbReference>
<feature type="region of interest" description="Disordered" evidence="1">
    <location>
        <begin position="1"/>
        <end position="41"/>
    </location>
</feature>
<evidence type="ECO:0000313" key="2">
    <source>
        <dbReference type="EMBL" id="KAJ7025675.1"/>
    </source>
</evidence>
<accession>A0AAD6SGI8</accession>
<feature type="region of interest" description="Disordered" evidence="1">
    <location>
        <begin position="120"/>
        <end position="149"/>
    </location>
</feature>
<dbReference type="AlphaFoldDB" id="A0AAD6SGI8"/>
<protein>
    <submittedName>
        <fullName evidence="2">Uncharacterized protein</fullName>
    </submittedName>
</protein>
<reference evidence="2" key="1">
    <citation type="submission" date="2023-03" db="EMBL/GenBank/DDBJ databases">
        <title>Massive genome expansion in bonnet fungi (Mycena s.s.) driven by repeated elements and novel gene families across ecological guilds.</title>
        <authorList>
            <consortium name="Lawrence Berkeley National Laboratory"/>
            <person name="Harder C.B."/>
            <person name="Miyauchi S."/>
            <person name="Viragh M."/>
            <person name="Kuo A."/>
            <person name="Thoen E."/>
            <person name="Andreopoulos B."/>
            <person name="Lu D."/>
            <person name="Skrede I."/>
            <person name="Drula E."/>
            <person name="Henrissat B."/>
            <person name="Morin E."/>
            <person name="Kohler A."/>
            <person name="Barry K."/>
            <person name="LaButti K."/>
            <person name="Morin E."/>
            <person name="Salamov A."/>
            <person name="Lipzen A."/>
            <person name="Mereny Z."/>
            <person name="Hegedus B."/>
            <person name="Baldrian P."/>
            <person name="Stursova M."/>
            <person name="Weitz H."/>
            <person name="Taylor A."/>
            <person name="Grigoriev I.V."/>
            <person name="Nagy L.G."/>
            <person name="Martin F."/>
            <person name="Kauserud H."/>
        </authorList>
    </citation>
    <scope>NUCLEOTIDE SEQUENCE</scope>
    <source>
        <strain evidence="2">CBHHK200</strain>
    </source>
</reference>
<comment type="caution">
    <text evidence="2">The sequence shown here is derived from an EMBL/GenBank/DDBJ whole genome shotgun (WGS) entry which is preliminary data.</text>
</comment>
<feature type="compositionally biased region" description="Basic and acidic residues" evidence="1">
    <location>
        <begin position="7"/>
        <end position="33"/>
    </location>
</feature>
<sequence length="266" mass="30325">MTPVEAVTRETRTRSIDDAAGRMRETKGGEDVRNVTQRNGMGQINAKARWQSHRNRNDPKPEEKQLHQFESFIIPRELRLLLYRAEAYHGLRGLAPAGWVKNLRQSLGFGPEYLIHCHGAARPEGDRSGKRPHTRLSDRKPETRRIDGRTPVYHPKGLIPIPTNFGKNRIWPVSNPDIFDSNARRACVKAPTNHGGAEIYEIFDSWDRKLASWERKLVFLIDFFALGLCQSRQLGPTGEQAFCVINRGPLMARLVPPINHWEPAAK</sequence>
<name>A0AAD6SGI8_9AGAR</name>
<feature type="compositionally biased region" description="Basic and acidic residues" evidence="1">
    <location>
        <begin position="121"/>
        <end position="148"/>
    </location>
</feature>
<evidence type="ECO:0000256" key="1">
    <source>
        <dbReference type="SAM" id="MobiDB-lite"/>
    </source>
</evidence>